<dbReference type="SUPFAM" id="SSF56300">
    <property type="entry name" value="Metallo-dependent phosphatases"/>
    <property type="match status" value="1"/>
</dbReference>
<dbReference type="AlphaFoldDB" id="X1FHH3"/>
<sequence>CLFFSVNSCVNIKSVPRLKRTWNYLSKLFKKEILYDKSQLDIGIFSKKLLGNFINEVKAKIENYDSSKKFILLHHPIFFLEKRPNKKIFLEQNEIYGVFSGHFHNYDYKIDGKLHNFLAGSILVSNKKSKNFVPFTSAPPQFNLYEFNFIKNRITQFIYKLDAHDGNWNIENNKTINYYLNPEYLNAIFQFEDNIKYLEIAYNKLEQIFNDLFLNSSERVTFDQLSSFLQEVYNDGILEDYINEEDFSDLEEEYRNDFCRYAVQKEIINDDFLSYPIPTIQQTLDNAQRGLKELIKIQSKKIFKDISLIEG</sequence>
<evidence type="ECO:0000313" key="1">
    <source>
        <dbReference type="EMBL" id="GAH45091.1"/>
    </source>
</evidence>
<feature type="non-terminal residue" evidence="1">
    <location>
        <position position="311"/>
    </location>
</feature>
<dbReference type="InterPro" id="IPR029052">
    <property type="entry name" value="Metallo-depent_PP-like"/>
</dbReference>
<reference evidence="1" key="1">
    <citation type="journal article" date="2014" name="Front. Microbiol.">
        <title>High frequency of phylogenetically diverse reductive dehalogenase-homologous genes in deep subseafloor sedimentary metagenomes.</title>
        <authorList>
            <person name="Kawai M."/>
            <person name="Futagami T."/>
            <person name="Toyoda A."/>
            <person name="Takaki Y."/>
            <person name="Nishi S."/>
            <person name="Hori S."/>
            <person name="Arai W."/>
            <person name="Tsubouchi T."/>
            <person name="Morono Y."/>
            <person name="Uchiyama I."/>
            <person name="Ito T."/>
            <person name="Fujiyama A."/>
            <person name="Inagaki F."/>
            <person name="Takami H."/>
        </authorList>
    </citation>
    <scope>NUCLEOTIDE SEQUENCE</scope>
    <source>
        <strain evidence="1">Expedition CK06-06</strain>
    </source>
</reference>
<feature type="non-terminal residue" evidence="1">
    <location>
        <position position="1"/>
    </location>
</feature>
<gene>
    <name evidence="1" type="ORF">S03H2_19363</name>
</gene>
<organism evidence="1">
    <name type="scientific">marine sediment metagenome</name>
    <dbReference type="NCBI Taxonomy" id="412755"/>
    <lineage>
        <taxon>unclassified sequences</taxon>
        <taxon>metagenomes</taxon>
        <taxon>ecological metagenomes</taxon>
    </lineage>
</organism>
<evidence type="ECO:0008006" key="2">
    <source>
        <dbReference type="Google" id="ProtNLM"/>
    </source>
</evidence>
<name>X1FHH3_9ZZZZ</name>
<dbReference type="EMBL" id="BARU01010109">
    <property type="protein sequence ID" value="GAH45091.1"/>
    <property type="molecule type" value="Genomic_DNA"/>
</dbReference>
<protein>
    <recommendedName>
        <fullName evidence="2">Calcineurin-like phosphoesterase domain-containing protein</fullName>
    </recommendedName>
</protein>
<accession>X1FHH3</accession>
<comment type="caution">
    <text evidence="1">The sequence shown here is derived from an EMBL/GenBank/DDBJ whole genome shotgun (WGS) entry which is preliminary data.</text>
</comment>
<proteinExistence type="predicted"/>